<evidence type="ECO:0000313" key="5">
    <source>
        <dbReference type="EMBL" id="OEL35997.1"/>
    </source>
</evidence>
<feature type="region of interest" description="VHIID" evidence="3">
    <location>
        <begin position="405"/>
        <end position="470"/>
    </location>
</feature>
<feature type="region of interest" description="Leucine repeat II (LRII)" evidence="3">
    <location>
        <begin position="486"/>
        <end position="518"/>
    </location>
</feature>
<evidence type="ECO:0000256" key="2">
    <source>
        <dbReference type="ARBA" id="ARBA00023163"/>
    </source>
</evidence>
<dbReference type="Pfam" id="PF03514">
    <property type="entry name" value="GRAS"/>
    <property type="match status" value="1"/>
</dbReference>
<accession>A0A1E5WF13</accession>
<organism evidence="5 6">
    <name type="scientific">Dichanthelium oligosanthes</name>
    <dbReference type="NCBI Taxonomy" id="888268"/>
    <lineage>
        <taxon>Eukaryota</taxon>
        <taxon>Viridiplantae</taxon>
        <taxon>Streptophyta</taxon>
        <taxon>Embryophyta</taxon>
        <taxon>Tracheophyta</taxon>
        <taxon>Spermatophyta</taxon>
        <taxon>Magnoliopsida</taxon>
        <taxon>Liliopsida</taxon>
        <taxon>Poales</taxon>
        <taxon>Poaceae</taxon>
        <taxon>PACMAD clade</taxon>
        <taxon>Panicoideae</taxon>
        <taxon>Panicodae</taxon>
        <taxon>Paniceae</taxon>
        <taxon>Dichantheliinae</taxon>
        <taxon>Dichanthelium</taxon>
    </lineage>
</organism>
<gene>
    <name evidence="5" type="ORF">BAE44_0002987</name>
</gene>
<evidence type="ECO:0000256" key="1">
    <source>
        <dbReference type="ARBA" id="ARBA00023015"/>
    </source>
</evidence>
<dbReference type="AlphaFoldDB" id="A0A1E5WF13"/>
<name>A0A1E5WF13_9POAL</name>
<proteinExistence type="inferred from homology"/>
<feature type="region of interest" description="Disordered" evidence="4">
    <location>
        <begin position="1"/>
        <end position="42"/>
    </location>
</feature>
<keyword evidence="2" id="KW-0804">Transcription</keyword>
<protein>
    <submittedName>
        <fullName evidence="5">Scarecrow-like protein 9</fullName>
    </submittedName>
</protein>
<dbReference type="EMBL" id="LWDX02010454">
    <property type="protein sequence ID" value="OEL35997.1"/>
    <property type="molecule type" value="Genomic_DNA"/>
</dbReference>
<dbReference type="InterPro" id="IPR005202">
    <property type="entry name" value="TF_GRAS"/>
</dbReference>
<comment type="caution">
    <text evidence="5">The sequence shown here is derived from an EMBL/GenBank/DDBJ whole genome shotgun (WGS) entry which is preliminary data.</text>
</comment>
<keyword evidence="6" id="KW-1185">Reference proteome</keyword>
<dbReference type="STRING" id="888268.A0A1E5WF13"/>
<feature type="region of interest" description="SAW" evidence="3">
    <location>
        <begin position="626"/>
        <end position="701"/>
    </location>
</feature>
<evidence type="ECO:0000256" key="3">
    <source>
        <dbReference type="PROSITE-ProRule" id="PRU01191"/>
    </source>
</evidence>
<comment type="similarity">
    <text evidence="3">Belongs to the GRAS family.</text>
</comment>
<feature type="region of interest" description="Leucine repeat I (LRI)" evidence="3">
    <location>
        <begin position="326"/>
        <end position="386"/>
    </location>
</feature>
<sequence length="707" mass="78525">MAAGPEDVADDPEPFSPSDFLDLPPTPRPDGDGGPVPRDDDDLVLPFITRVLMEEEDIDDNDPDYPALLEAQQPFADILSDAAASSATKHSGFDSAAANTDGSVPVPLFPDAPAFANATWPHDPVELSQMLLLSRTTHPDIGAISKQHGSSEFMPAGGGEDDDSLASTLFGGRNRVTMDMLNQAFLKGMEEANKFLPTTNSSLLMATSGEYLLPRDSKQPHVFFAGRQAKTTGMVDGVSIFQEIAANGRGRKNRHTNWDNLEAETGRSCKLMAPETEEASEVVDEFILNGYQSLVQSMRDMSISTDREAKKNTRKGRGSTNTDEAVDLRTLLIHCAQAMATGDSLHATELLREIKRRSSPRGDATQRLAHCFGQGLEARLAGTGSQVYKSLMARRPSAVEFHKAYRLYLTVCCFQMIAFKFSNMIIWKAITGRKKVHIVDYGGHYGFQWPTLLGFFGTWKGGPPEVKITAIDLPQPGFRPAARVEQTGRQLSNFARQCGVPFKFNSIVAKWETVYADDLSIEPDEVLIVNGLFHFGKLMDEGGDIDSPSPRDMVLRNIQKMRPDVFILCTENSSYNAPFFVTRFREALFYYSAMFDMMDATAPRDNAERVLVEQDIFGRCALNAIACEGLDRVERPEVYKKWQVRNDRAGLRELPLNLDIVKAVSKKVKDGYHKDFVIDVDQQWLLQGWKGRILYAMSTWVAKDATS</sequence>
<dbReference type="Proteomes" id="UP000095767">
    <property type="component" value="Unassembled WGS sequence"/>
</dbReference>
<feature type="short sequence motif" description="VHIID" evidence="3">
    <location>
        <begin position="436"/>
        <end position="440"/>
    </location>
</feature>
<keyword evidence="1" id="KW-0805">Transcription regulation</keyword>
<dbReference type="OrthoDB" id="593539at2759"/>
<comment type="caution">
    <text evidence="3">Lacks conserved residue(s) required for the propagation of feature annotation.</text>
</comment>
<feature type="region of interest" description="Disordered" evidence="4">
    <location>
        <begin position="302"/>
        <end position="321"/>
    </location>
</feature>
<evidence type="ECO:0000313" key="6">
    <source>
        <dbReference type="Proteomes" id="UP000095767"/>
    </source>
</evidence>
<reference evidence="5 6" key="1">
    <citation type="submission" date="2016-09" db="EMBL/GenBank/DDBJ databases">
        <title>The draft genome of Dichanthelium oligosanthes: A C3 panicoid grass species.</title>
        <authorList>
            <person name="Studer A.J."/>
            <person name="Schnable J.C."/>
            <person name="Brutnell T.P."/>
        </authorList>
    </citation>
    <scope>NUCLEOTIDE SEQUENCE [LARGE SCALE GENOMIC DNA]</scope>
    <source>
        <strain evidence="6">cv. Kellogg 1175</strain>
        <tissue evidence="5">Leaf</tissue>
    </source>
</reference>
<dbReference type="PANTHER" id="PTHR31636">
    <property type="entry name" value="OSJNBA0084A10.13 PROTEIN-RELATED"/>
    <property type="match status" value="1"/>
</dbReference>
<evidence type="ECO:0000256" key="4">
    <source>
        <dbReference type="SAM" id="MobiDB-lite"/>
    </source>
</evidence>
<dbReference type="PROSITE" id="PS50985">
    <property type="entry name" value="GRAS"/>
    <property type="match status" value="1"/>
</dbReference>